<dbReference type="EMBL" id="ANMO01000120">
    <property type="protein sequence ID" value="EMB16365.1"/>
    <property type="molecule type" value="Genomic_DNA"/>
</dbReference>
<name>M2AGV8_9BACT</name>
<protein>
    <submittedName>
        <fullName evidence="1">Uncharacterized protein</fullName>
    </submittedName>
</protein>
<reference evidence="1" key="1">
    <citation type="submission" date="2012-11" db="EMBL/GenBank/DDBJ databases">
        <title>Permanent draft genomes of Rhodopirellula europaea strain SH398 and 6C.</title>
        <authorList>
            <person name="Richter M."/>
            <person name="Richter-Heitmann T."/>
            <person name="Frank C."/>
            <person name="Harder J."/>
            <person name="Glockner F.O."/>
        </authorList>
    </citation>
    <scope>NUCLEOTIDE SEQUENCE</scope>
    <source>
        <strain evidence="1">6C</strain>
    </source>
</reference>
<organism evidence="1 2">
    <name type="scientific">Rhodopirellula europaea 6C</name>
    <dbReference type="NCBI Taxonomy" id="1263867"/>
    <lineage>
        <taxon>Bacteria</taxon>
        <taxon>Pseudomonadati</taxon>
        <taxon>Planctomycetota</taxon>
        <taxon>Planctomycetia</taxon>
        <taxon>Pirellulales</taxon>
        <taxon>Pirellulaceae</taxon>
        <taxon>Rhodopirellula</taxon>
    </lineage>
</organism>
<accession>M2AGV8</accession>
<dbReference type="AlphaFoldDB" id="M2AGV8"/>
<evidence type="ECO:0000313" key="1">
    <source>
        <dbReference type="EMBL" id="EMB16365.1"/>
    </source>
</evidence>
<keyword evidence="2" id="KW-1185">Reference proteome</keyword>
<dbReference type="PATRIC" id="fig|1263867.3.peg.2916"/>
<reference evidence="1" key="2">
    <citation type="journal article" date="2013" name="Mar. Genomics">
        <title>Expression of sulfatases in Rhodopirellula baltica and the diversity of sulfatases in the genus Rhodopirellula.</title>
        <authorList>
            <person name="Wegner C.E."/>
            <person name="Richter-Heitmann T."/>
            <person name="Klindworth A."/>
            <person name="Klockow C."/>
            <person name="Richter M."/>
            <person name="Achstetter T."/>
            <person name="Glockner F.O."/>
            <person name="Harder J."/>
        </authorList>
    </citation>
    <scope>NUCLEOTIDE SEQUENCE [LARGE SCALE GENOMIC DNA]</scope>
    <source>
        <strain evidence="1">6C</strain>
    </source>
</reference>
<comment type="caution">
    <text evidence="1">The sequence shown here is derived from an EMBL/GenBank/DDBJ whole genome shotgun (WGS) entry which is preliminary data.</text>
</comment>
<gene>
    <name evidence="1" type="ORF">RE6C_02730</name>
</gene>
<proteinExistence type="predicted"/>
<sequence>MRFDTLVSRRLPATTGATLAGSDRAVVATAITRNHLVTARLIVGFNSDAGMLRAMRASTHRSLHRLDGEHGHG</sequence>
<evidence type="ECO:0000313" key="2">
    <source>
        <dbReference type="Proteomes" id="UP000011529"/>
    </source>
</evidence>
<dbReference type="Proteomes" id="UP000011529">
    <property type="component" value="Unassembled WGS sequence"/>
</dbReference>